<dbReference type="EMBL" id="FUYM01000011">
    <property type="protein sequence ID" value="SKC02644.1"/>
    <property type="molecule type" value="Genomic_DNA"/>
</dbReference>
<reference evidence="2" key="1">
    <citation type="submission" date="2017-02" db="EMBL/GenBank/DDBJ databases">
        <authorList>
            <person name="Varghese N."/>
            <person name="Submissions S."/>
        </authorList>
    </citation>
    <scope>NUCLEOTIDE SEQUENCE [LARGE SCALE GENOMIC DNA]</scope>
    <source>
        <strain evidence="2">UM2</strain>
    </source>
</reference>
<evidence type="ECO:0000313" key="2">
    <source>
        <dbReference type="Proteomes" id="UP000189818"/>
    </source>
</evidence>
<dbReference type="AlphaFoldDB" id="A0A1T5G2Z0"/>
<dbReference type="Proteomes" id="UP000189818">
    <property type="component" value="Unassembled WGS sequence"/>
</dbReference>
<gene>
    <name evidence="1" type="ORF">SAMN06295920_111192</name>
</gene>
<protein>
    <submittedName>
        <fullName evidence="1">Uncharacterized protein</fullName>
    </submittedName>
</protein>
<organism evidence="1 2">
    <name type="scientific">Rhizorhabdus histidinilytica</name>
    <dbReference type="NCBI Taxonomy" id="439228"/>
    <lineage>
        <taxon>Bacteria</taxon>
        <taxon>Pseudomonadati</taxon>
        <taxon>Pseudomonadota</taxon>
        <taxon>Alphaproteobacteria</taxon>
        <taxon>Sphingomonadales</taxon>
        <taxon>Sphingomonadaceae</taxon>
        <taxon>Rhizorhabdus</taxon>
    </lineage>
</organism>
<sequence length="90" mass="10175">MNHHGEWDLTEKLIDLDDIAVRLAAENGQAWDKLCDFPGYARNMWREEARLELLRAMPDAVVELLPTLWNGRDAGYVARVPAGEKAGADR</sequence>
<name>A0A1T5G2Z0_9SPHN</name>
<dbReference type="RefSeq" id="WP_223811200.1">
    <property type="nucleotide sequence ID" value="NZ_JBHRVT010000003.1"/>
</dbReference>
<accession>A0A1T5G2Z0</accession>
<proteinExistence type="predicted"/>
<evidence type="ECO:0000313" key="1">
    <source>
        <dbReference type="EMBL" id="SKC02644.1"/>
    </source>
</evidence>
<keyword evidence="2" id="KW-1185">Reference proteome</keyword>